<dbReference type="AlphaFoldDB" id="A0AA47LZX3"/>
<dbReference type="EMBL" id="JAOPHQ010006571">
    <property type="protein sequence ID" value="KAK0131078.1"/>
    <property type="molecule type" value="Genomic_DNA"/>
</dbReference>
<evidence type="ECO:0000313" key="9">
    <source>
        <dbReference type="EMBL" id="KAK0131078.1"/>
    </source>
</evidence>
<keyword evidence="7" id="KW-0812">Transmembrane</keyword>
<evidence type="ECO:0000259" key="8">
    <source>
        <dbReference type="PROSITE" id="PS50871"/>
    </source>
</evidence>
<protein>
    <submittedName>
        <fullName evidence="9">Complement C1q-like protein 3</fullName>
    </submittedName>
</protein>
<evidence type="ECO:0000256" key="6">
    <source>
        <dbReference type="SAM" id="MobiDB-lite"/>
    </source>
</evidence>
<evidence type="ECO:0000256" key="1">
    <source>
        <dbReference type="ARBA" id="ARBA00004498"/>
    </source>
</evidence>
<comment type="caution">
    <text evidence="9">The sequence shown here is derived from an EMBL/GenBank/DDBJ whole genome shotgun (WGS) entry which is preliminary data.</text>
</comment>
<keyword evidence="5" id="KW-0176">Collagen</keyword>
<feature type="transmembrane region" description="Helical" evidence="7">
    <location>
        <begin position="527"/>
        <end position="548"/>
    </location>
</feature>
<dbReference type="FunFam" id="2.60.120.40:FF:000001">
    <property type="entry name" value="Complement C1q B chain"/>
    <property type="match status" value="1"/>
</dbReference>
<dbReference type="PRINTS" id="PR00007">
    <property type="entry name" value="COMPLEMNTC1Q"/>
</dbReference>
<dbReference type="PANTHER" id="PTHR22923">
    <property type="entry name" value="CEREBELLIN-RELATED"/>
    <property type="match status" value="1"/>
</dbReference>
<evidence type="ECO:0000313" key="10">
    <source>
        <dbReference type="Proteomes" id="UP001174136"/>
    </source>
</evidence>
<evidence type="ECO:0000256" key="5">
    <source>
        <dbReference type="ARBA" id="ARBA00023119"/>
    </source>
</evidence>
<dbReference type="InterPro" id="IPR001073">
    <property type="entry name" value="C1q_dom"/>
</dbReference>
<feature type="region of interest" description="Disordered" evidence="6">
    <location>
        <begin position="25"/>
        <end position="69"/>
    </location>
</feature>
<evidence type="ECO:0000256" key="7">
    <source>
        <dbReference type="SAM" id="Phobius"/>
    </source>
</evidence>
<dbReference type="GO" id="GO:0005581">
    <property type="term" value="C:collagen trimer"/>
    <property type="evidence" value="ECO:0007669"/>
    <property type="project" value="UniProtKB-KW"/>
</dbReference>
<keyword evidence="10" id="KW-1185">Reference proteome</keyword>
<reference evidence="9" key="1">
    <citation type="journal article" date="2023" name="Front. Mar. Sci.">
        <title>A new Merluccius polli reference genome to investigate the effects of global change in West African waters.</title>
        <authorList>
            <person name="Mateo J.L."/>
            <person name="Blanco-Fernandez C."/>
            <person name="Garcia-Vazquez E."/>
            <person name="Machado-Schiaffino G."/>
        </authorList>
    </citation>
    <scope>NUCLEOTIDE SEQUENCE</scope>
    <source>
        <strain evidence="9">C29</strain>
        <tissue evidence="9">Fin</tissue>
    </source>
</reference>
<dbReference type="PANTHER" id="PTHR22923:SF64">
    <property type="entry name" value="C1Q-RELATED FACTOR"/>
    <property type="match status" value="1"/>
</dbReference>
<dbReference type="Gene3D" id="2.60.120.40">
    <property type="match status" value="1"/>
</dbReference>
<dbReference type="InterPro" id="IPR050822">
    <property type="entry name" value="Cerebellin_Synaptic_Org"/>
</dbReference>
<dbReference type="InterPro" id="IPR008983">
    <property type="entry name" value="Tumour_necrosis_fac-like_dom"/>
</dbReference>
<accession>A0AA47LZX3</accession>
<evidence type="ECO:0000256" key="2">
    <source>
        <dbReference type="ARBA" id="ARBA00022525"/>
    </source>
</evidence>
<gene>
    <name evidence="9" type="primary">C1ql3_2</name>
    <name evidence="9" type="ORF">N1851_034228</name>
</gene>
<feature type="domain" description="C1q" evidence="8">
    <location>
        <begin position="679"/>
        <end position="812"/>
    </location>
</feature>
<feature type="region of interest" description="Disordered" evidence="6">
    <location>
        <begin position="149"/>
        <end position="227"/>
    </location>
</feature>
<feature type="compositionally biased region" description="Acidic residues" evidence="6">
    <location>
        <begin position="28"/>
        <end position="37"/>
    </location>
</feature>
<organism evidence="9 10">
    <name type="scientific">Merluccius polli</name>
    <name type="common">Benguela hake</name>
    <name type="synonym">Merluccius cadenati</name>
    <dbReference type="NCBI Taxonomy" id="89951"/>
    <lineage>
        <taxon>Eukaryota</taxon>
        <taxon>Metazoa</taxon>
        <taxon>Chordata</taxon>
        <taxon>Craniata</taxon>
        <taxon>Vertebrata</taxon>
        <taxon>Euteleostomi</taxon>
        <taxon>Actinopterygii</taxon>
        <taxon>Neopterygii</taxon>
        <taxon>Teleostei</taxon>
        <taxon>Neoteleostei</taxon>
        <taxon>Acanthomorphata</taxon>
        <taxon>Zeiogadaria</taxon>
        <taxon>Gadariae</taxon>
        <taxon>Gadiformes</taxon>
        <taxon>Gadoidei</taxon>
        <taxon>Merlucciidae</taxon>
        <taxon>Merluccius</taxon>
    </lineage>
</organism>
<keyword evidence="7" id="KW-1133">Transmembrane helix</keyword>
<keyword evidence="2" id="KW-0964">Secreted</keyword>
<dbReference type="SUPFAM" id="SSF49842">
    <property type="entry name" value="TNF-like"/>
    <property type="match status" value="1"/>
</dbReference>
<feature type="region of interest" description="Disordered" evidence="6">
    <location>
        <begin position="585"/>
        <end position="657"/>
    </location>
</feature>
<evidence type="ECO:0000256" key="4">
    <source>
        <dbReference type="ARBA" id="ARBA00022729"/>
    </source>
</evidence>
<keyword evidence="4" id="KW-0732">Signal</keyword>
<dbReference type="PROSITE" id="PS50871">
    <property type="entry name" value="C1Q"/>
    <property type="match status" value="1"/>
</dbReference>
<sequence>MGADVGAKVSHCSYSPLHLVDSSVRQLEEEEMESEEETGCKGPGRRCKGTGRRDVREQGDRVQEDRDRVKENRLAQHGVVIGGRCHVWDLVRLFLDTGLFTHVPASSTICGNLGEEKRCHQTSIGKQLTVHTSFTINQIYCRFGRGGKRGKLRRRGGGGVGPEGAQALDSSSGVERGVRCTGSGSQTVQGSAGGRDVRQAGVGTQAGSQTDQGSAGGRDVRQAGVGTRAGSQTGEWLQLLRFLVFLSHTSIFMMARPIGDMLALTSSFSPLNRLVDLRGLGIHAHGEPVLVHVVIVGHREHDGGLLGRALDVAVVEVIGQHAHGAAGSPAGLAEVAQLGLQWANRWLRGDVGVALIEEDPFQERECSDSPVTHLGTAELKVNELQFDDGPPLAGHGPTHVQHLAGVHHARAICLVAKGFFEVLLVVHEIVELLIGRARATHDAHAQPILVSTPTAPDAVLSSLVKEHTSVWPVRTVGWGGLKQKPLDMYTLEDSESQGMHRQYNIVKESSALAAQPRSRLSLGRKTLVAAAVGVMLVLVLVVLIPVLVSSVGAAGDAHQTPSHFEMLGTCKMVCDPFANTETGVMETGGGVTMDPPSDDNDLRDGSDGVRSSGPSPLPTYAFGPQGRQGRPGKPGPPGLPGEPGPPGPKGPPGDSVDLVRTGALGVVGGRGAVSTATYNMTPRVAFYAGLRNPQEGYDVLRFDDVVTNIGENFEGATGKFTCKIPGTYFFIYNVLMRGGDGTSMWADLIKNGLVRASAIAQDQDQSYDYASNSVILHLDAGDEVFIKLDGGKAHGGNSNKYSTFSGFILFTD</sequence>
<dbReference type="SMART" id="SM00110">
    <property type="entry name" value="C1Q"/>
    <property type="match status" value="1"/>
</dbReference>
<dbReference type="Pfam" id="PF00386">
    <property type="entry name" value="C1q"/>
    <property type="match status" value="1"/>
</dbReference>
<proteinExistence type="predicted"/>
<keyword evidence="7" id="KW-0472">Membrane</keyword>
<comment type="subcellular location">
    <subcellularLocation>
        <location evidence="1">Secreted</location>
        <location evidence="1">Extracellular space</location>
        <location evidence="1">Extracellular matrix</location>
    </subcellularLocation>
</comment>
<evidence type="ECO:0000256" key="3">
    <source>
        <dbReference type="ARBA" id="ARBA00022530"/>
    </source>
</evidence>
<dbReference type="Proteomes" id="UP001174136">
    <property type="component" value="Unassembled WGS sequence"/>
</dbReference>
<feature type="compositionally biased region" description="Pro residues" evidence="6">
    <location>
        <begin position="633"/>
        <end position="651"/>
    </location>
</feature>
<feature type="compositionally biased region" description="Basic and acidic residues" evidence="6">
    <location>
        <begin position="51"/>
        <end position="69"/>
    </location>
</feature>
<name>A0AA47LZX3_MERPO</name>
<keyword evidence="3" id="KW-0272">Extracellular matrix</keyword>